<organism evidence="4 5">
    <name type="scientific">Treponema lecithinolyticum ATCC 700332</name>
    <dbReference type="NCBI Taxonomy" id="1321815"/>
    <lineage>
        <taxon>Bacteria</taxon>
        <taxon>Pseudomonadati</taxon>
        <taxon>Spirochaetota</taxon>
        <taxon>Spirochaetia</taxon>
        <taxon>Spirochaetales</taxon>
        <taxon>Treponemataceae</taxon>
        <taxon>Treponema</taxon>
    </lineage>
</organism>
<accession>A0ABN0NW49</accession>
<dbReference type="EMBL" id="AWVH01000045">
    <property type="protein sequence ID" value="ERJ91467.1"/>
    <property type="molecule type" value="Genomic_DNA"/>
</dbReference>
<proteinExistence type="predicted"/>
<keyword evidence="2" id="KW-0732">Signal</keyword>
<dbReference type="Gene3D" id="3.90.1580.10">
    <property type="entry name" value="paralog of FGE (formylglycine-generating enzyme)"/>
    <property type="match status" value="1"/>
</dbReference>
<evidence type="ECO:0000313" key="5">
    <source>
        <dbReference type="Proteomes" id="UP000016649"/>
    </source>
</evidence>
<dbReference type="InterPro" id="IPR016187">
    <property type="entry name" value="CTDL_fold"/>
</dbReference>
<evidence type="ECO:0000259" key="3">
    <source>
        <dbReference type="Pfam" id="PF03781"/>
    </source>
</evidence>
<dbReference type="PANTHER" id="PTHR23150">
    <property type="entry name" value="SULFATASE MODIFYING FACTOR 1, 2"/>
    <property type="match status" value="1"/>
</dbReference>
<feature type="chain" id="PRO_5046887689" description="Sulfatase-modifying factor enzyme-like domain-containing protein" evidence="2">
    <location>
        <begin position="22"/>
        <end position="356"/>
    </location>
</feature>
<feature type="signal peptide" evidence="2">
    <location>
        <begin position="1"/>
        <end position="21"/>
    </location>
</feature>
<feature type="domain" description="Sulfatase-modifying factor enzyme-like" evidence="3">
    <location>
        <begin position="72"/>
        <end position="353"/>
    </location>
</feature>
<dbReference type="InterPro" id="IPR042095">
    <property type="entry name" value="SUMF_sf"/>
</dbReference>
<evidence type="ECO:0000313" key="4">
    <source>
        <dbReference type="EMBL" id="ERJ91467.1"/>
    </source>
</evidence>
<sequence>MKKLKISLLCALALTAIFITAACNHGTQAGGGYAPVPYEFAPVPAGVITGTDPTYPMPGAQPFYKGVFIAGRTVTLSAYSIGKTEVTYNLWKAVYDWAVQPENGYRFANAGQAGSSTSGSGREPVTNVNWHDCIIWCNAYTHKIKGEAECVYRKSSSDSAVLKNATDTTACNAAYADMAKKGFRLPTEAEWEYAARWQGSDNTNAEQYGSVWLTKLNSASGAKKPAGFQGQNLPSGESWGSLRDELDRVAVYKEWYNGTGWVSRPAKTAAVARKAANALGLYDMSGNAYEWCWDWNGTITAVAETDPQGPPSGTNRVKRGGRYSDRATGCTVGSRGNGNPGGTSDNTQGFRLVYRP</sequence>
<protein>
    <recommendedName>
        <fullName evidence="3">Sulfatase-modifying factor enzyme-like domain-containing protein</fullName>
    </recommendedName>
</protein>
<feature type="region of interest" description="Disordered" evidence="1">
    <location>
        <begin position="305"/>
        <end position="356"/>
    </location>
</feature>
<name>A0ABN0NW49_TRELE</name>
<gene>
    <name evidence="4" type="ORF">HMPREF9193_02167</name>
</gene>
<dbReference type="InterPro" id="IPR005532">
    <property type="entry name" value="SUMF_dom"/>
</dbReference>
<comment type="caution">
    <text evidence="4">The sequence shown here is derived from an EMBL/GenBank/DDBJ whole genome shotgun (WGS) entry which is preliminary data.</text>
</comment>
<evidence type="ECO:0000256" key="2">
    <source>
        <dbReference type="SAM" id="SignalP"/>
    </source>
</evidence>
<dbReference type="RefSeq" id="WP_021686332.1">
    <property type="nucleotide sequence ID" value="NZ_KI260554.1"/>
</dbReference>
<dbReference type="SUPFAM" id="SSF56436">
    <property type="entry name" value="C-type lectin-like"/>
    <property type="match status" value="1"/>
</dbReference>
<evidence type="ECO:0000256" key="1">
    <source>
        <dbReference type="SAM" id="MobiDB-lite"/>
    </source>
</evidence>
<dbReference type="InterPro" id="IPR051043">
    <property type="entry name" value="Sulfatase_Mod_Factor_Kinase"/>
</dbReference>
<dbReference type="PROSITE" id="PS51257">
    <property type="entry name" value="PROKAR_LIPOPROTEIN"/>
    <property type="match status" value="1"/>
</dbReference>
<reference evidence="4 5" key="1">
    <citation type="submission" date="2013-08" db="EMBL/GenBank/DDBJ databases">
        <authorList>
            <person name="Weinstock G."/>
            <person name="Sodergren E."/>
            <person name="Wylie T."/>
            <person name="Fulton L."/>
            <person name="Fulton R."/>
            <person name="Fronick C."/>
            <person name="O'Laughlin M."/>
            <person name="Godfrey J."/>
            <person name="Miner T."/>
            <person name="Herter B."/>
            <person name="Appelbaum E."/>
            <person name="Cordes M."/>
            <person name="Lek S."/>
            <person name="Wollam A."/>
            <person name="Pepin K.H."/>
            <person name="Palsikar V.B."/>
            <person name="Mitreva M."/>
            <person name="Wilson R.K."/>
        </authorList>
    </citation>
    <scope>NUCLEOTIDE SEQUENCE [LARGE SCALE GENOMIC DNA]</scope>
    <source>
        <strain evidence="4 5">ATCC 700332</strain>
    </source>
</reference>
<dbReference type="Pfam" id="PF03781">
    <property type="entry name" value="FGE-sulfatase"/>
    <property type="match status" value="1"/>
</dbReference>
<dbReference type="Proteomes" id="UP000016649">
    <property type="component" value="Unassembled WGS sequence"/>
</dbReference>
<keyword evidence="5" id="KW-1185">Reference proteome</keyword>
<dbReference type="PANTHER" id="PTHR23150:SF19">
    <property type="entry name" value="FORMYLGLYCINE-GENERATING ENZYME"/>
    <property type="match status" value="1"/>
</dbReference>